<dbReference type="Gene3D" id="1.25.40.10">
    <property type="entry name" value="Tetratricopeptide repeat domain"/>
    <property type="match status" value="1"/>
</dbReference>
<comment type="caution">
    <text evidence="4">The sequence shown here is derived from an EMBL/GenBank/DDBJ whole genome shotgun (WGS) entry which is preliminary data.</text>
</comment>
<dbReference type="RefSeq" id="WP_237445244.1">
    <property type="nucleotide sequence ID" value="NZ_CAKLPX010000003.1"/>
</dbReference>
<dbReference type="PANTHER" id="PTHR22550:SF14">
    <property type="entry name" value="VWFA DOMAIN-CONTAINING PROTEIN"/>
    <property type="match status" value="1"/>
</dbReference>
<dbReference type="InterPro" id="IPR002035">
    <property type="entry name" value="VWF_A"/>
</dbReference>
<keyword evidence="2" id="KW-1133">Transmembrane helix</keyword>
<evidence type="ECO:0000313" key="5">
    <source>
        <dbReference type="Proteomes" id="UP000838100"/>
    </source>
</evidence>
<dbReference type="SUPFAM" id="SSF48452">
    <property type="entry name" value="TPR-like"/>
    <property type="match status" value="1"/>
</dbReference>
<keyword evidence="5" id="KW-1185">Reference proteome</keyword>
<evidence type="ECO:0000256" key="1">
    <source>
        <dbReference type="SAM" id="MobiDB-lite"/>
    </source>
</evidence>
<dbReference type="PROSITE" id="PS50234">
    <property type="entry name" value="VWFA"/>
    <property type="match status" value="1"/>
</dbReference>
<feature type="domain" description="VWFA" evidence="3">
    <location>
        <begin position="98"/>
        <end position="278"/>
    </location>
</feature>
<dbReference type="Pfam" id="PF13519">
    <property type="entry name" value="VWA_2"/>
    <property type="match status" value="1"/>
</dbReference>
<protein>
    <recommendedName>
        <fullName evidence="3">VWFA domain-containing protein</fullName>
    </recommendedName>
</protein>
<dbReference type="EMBL" id="CAKLPX010000003">
    <property type="protein sequence ID" value="CAH0992562.1"/>
    <property type="molecule type" value="Genomic_DNA"/>
</dbReference>
<gene>
    <name evidence="4" type="ORF">SIN8267_02695</name>
</gene>
<proteinExistence type="predicted"/>
<dbReference type="InterPro" id="IPR011990">
    <property type="entry name" value="TPR-like_helical_dom_sf"/>
</dbReference>
<keyword evidence="2" id="KW-0472">Membrane</keyword>
<accession>A0ABN8EME0</accession>
<dbReference type="InterPro" id="IPR050768">
    <property type="entry name" value="UPF0353/GerABKA_families"/>
</dbReference>
<feature type="transmembrane region" description="Helical" evidence="2">
    <location>
        <begin position="66"/>
        <end position="85"/>
    </location>
</feature>
<organism evidence="4 5">
    <name type="scientific">Sinobacterium norvegicum</name>
    <dbReference type="NCBI Taxonomy" id="1641715"/>
    <lineage>
        <taxon>Bacteria</taxon>
        <taxon>Pseudomonadati</taxon>
        <taxon>Pseudomonadota</taxon>
        <taxon>Gammaproteobacteria</taxon>
        <taxon>Cellvibrionales</taxon>
        <taxon>Spongiibacteraceae</taxon>
        <taxon>Sinobacterium</taxon>
    </lineage>
</organism>
<dbReference type="InterPro" id="IPR036465">
    <property type="entry name" value="vWFA_dom_sf"/>
</dbReference>
<keyword evidence="2" id="KW-0812">Transmembrane</keyword>
<sequence length="554" mass="62361">MFESVIWQSLHLLRPMWLLALLPLVAVVYWRWRGEQQKNNWLQLLPPHLYQALTVGKNSWQQQLPLKALLVLCIIVIIILAGPSWQRQPSPFSEDKAPVLIVLDVSSSMDEADLMPSRLQRAKLKIEDLLVQRDGGNTGLIVYAGSAHLAMPLTEDVQVFKPLLHAIGTEIMPRDGKAAEQALAIVDKQFSSAPVPGSVVLLTDGIGGNSEQAFVDYFHDSPHQLLILATANPDAYSQIPMDLASIKRLADATGGRYKTLTVDDGDIRWLDNQIARHMQISLDQALPWKDSGYPLVFVAALIFILWFRRGWLVQWCFVAVVTSSMLLPEQAMAAAEQPEQIAEVTESVPSNSGWRFADIWLTPDQQGQWYFQRQQYDTAAARFDDAMWKGTAYYYAENYPAAYSYFLRDGSDQGMFNAANALANMREYVAAKNLLDGLLKRQPNFPSAQNNRDELQKIIDDINRMSESQSSADSIDEFEASTELGDKPQTADGTDEETFSPFLKEQKLTADDILADESMNKKWMNRVQTDPAVFLRNKFGIQLQRQDEGGVVDE</sequence>
<dbReference type="SMART" id="SM00327">
    <property type="entry name" value="VWA"/>
    <property type="match status" value="1"/>
</dbReference>
<name>A0ABN8EME0_9GAMM</name>
<dbReference type="SUPFAM" id="SSF53300">
    <property type="entry name" value="vWA-like"/>
    <property type="match status" value="1"/>
</dbReference>
<feature type="transmembrane region" description="Helical" evidence="2">
    <location>
        <begin position="12"/>
        <end position="32"/>
    </location>
</feature>
<dbReference type="PANTHER" id="PTHR22550">
    <property type="entry name" value="SPORE GERMINATION PROTEIN"/>
    <property type="match status" value="1"/>
</dbReference>
<reference evidence="4" key="1">
    <citation type="submission" date="2021-12" db="EMBL/GenBank/DDBJ databases">
        <authorList>
            <person name="Rodrigo-Torres L."/>
            <person name="Arahal R. D."/>
            <person name="Lucena T."/>
        </authorList>
    </citation>
    <scope>NUCLEOTIDE SEQUENCE</scope>
    <source>
        <strain evidence="4">CECT 8267</strain>
    </source>
</reference>
<evidence type="ECO:0000259" key="3">
    <source>
        <dbReference type="PROSITE" id="PS50234"/>
    </source>
</evidence>
<evidence type="ECO:0000313" key="4">
    <source>
        <dbReference type="EMBL" id="CAH0992562.1"/>
    </source>
</evidence>
<evidence type="ECO:0000256" key="2">
    <source>
        <dbReference type="SAM" id="Phobius"/>
    </source>
</evidence>
<feature type="region of interest" description="Disordered" evidence="1">
    <location>
        <begin position="482"/>
        <end position="502"/>
    </location>
</feature>
<dbReference type="Gene3D" id="3.40.50.410">
    <property type="entry name" value="von Willebrand factor, type A domain"/>
    <property type="match status" value="1"/>
</dbReference>
<dbReference type="Proteomes" id="UP000838100">
    <property type="component" value="Unassembled WGS sequence"/>
</dbReference>